<evidence type="ECO:0000313" key="6">
    <source>
        <dbReference type="Proteomes" id="UP000252118"/>
    </source>
</evidence>
<dbReference type="OrthoDB" id="9775296at2"/>
<evidence type="ECO:0000256" key="3">
    <source>
        <dbReference type="RuleBase" id="RU000363"/>
    </source>
</evidence>
<dbReference type="RefSeq" id="WP_113969315.1">
    <property type="nucleotide sequence ID" value="NZ_QNRJ01000005.1"/>
</dbReference>
<comment type="similarity">
    <text evidence="1 3">Belongs to the short-chain dehydrogenases/reductases (SDR) family.</text>
</comment>
<feature type="domain" description="Ketoreductase" evidence="4">
    <location>
        <begin position="5"/>
        <end position="172"/>
    </location>
</feature>
<keyword evidence="2" id="KW-0560">Oxidoreductase</keyword>
<accession>A0A366ER75</accession>
<dbReference type="EMBL" id="QNRJ01000005">
    <property type="protein sequence ID" value="RBP04888.1"/>
    <property type="molecule type" value="Genomic_DNA"/>
</dbReference>
<gene>
    <name evidence="5" type="ORF">DET59_105177</name>
</gene>
<dbReference type="Pfam" id="PF00106">
    <property type="entry name" value="adh_short"/>
    <property type="match status" value="1"/>
</dbReference>
<proteinExistence type="inferred from homology"/>
<dbReference type="InterPro" id="IPR036291">
    <property type="entry name" value="NAD(P)-bd_dom_sf"/>
</dbReference>
<sequence>MLNNKVVMITGASKGLGRALAVQCAKEGAKLAICARTRGPLLEVEKELKALGAEVVALKADVSDSRDVDRLVSVTEEVLGGVDVLFNNASIFGPGPRLLADYPEEEFLEVLRINTLNPFLVSKRVLPGMISRGKGSIINLTSEAGKTGFAEWGAYGISKFAVEGLTQTWADELSDTGVRVNMVDPGEMDTDMHDKAVPECEYPLADPHDHLDVFLYLASDASENENGNRFEAQEFQWNRGGENE</sequence>
<evidence type="ECO:0000259" key="4">
    <source>
        <dbReference type="SMART" id="SM00822"/>
    </source>
</evidence>
<organism evidence="5 6">
    <name type="scientific">Rossellomorea aquimaris</name>
    <dbReference type="NCBI Taxonomy" id="189382"/>
    <lineage>
        <taxon>Bacteria</taxon>
        <taxon>Bacillati</taxon>
        <taxon>Bacillota</taxon>
        <taxon>Bacilli</taxon>
        <taxon>Bacillales</taxon>
        <taxon>Bacillaceae</taxon>
        <taxon>Rossellomorea</taxon>
    </lineage>
</organism>
<dbReference type="PRINTS" id="PR00081">
    <property type="entry name" value="GDHRDH"/>
</dbReference>
<protein>
    <submittedName>
        <fullName evidence="5">NAD(P)-dependent dehydrogenase (Short-subunit alcohol dehydrogenase family)</fullName>
    </submittedName>
</protein>
<dbReference type="GO" id="GO:0008206">
    <property type="term" value="P:bile acid metabolic process"/>
    <property type="evidence" value="ECO:0007669"/>
    <property type="project" value="UniProtKB-ARBA"/>
</dbReference>
<dbReference type="PROSITE" id="PS00061">
    <property type="entry name" value="ADH_SHORT"/>
    <property type="match status" value="1"/>
</dbReference>
<dbReference type="Gene3D" id="3.40.50.720">
    <property type="entry name" value="NAD(P)-binding Rossmann-like Domain"/>
    <property type="match status" value="1"/>
</dbReference>
<dbReference type="Proteomes" id="UP000252118">
    <property type="component" value="Unassembled WGS sequence"/>
</dbReference>
<reference evidence="5 6" key="1">
    <citation type="submission" date="2018-06" db="EMBL/GenBank/DDBJ databases">
        <title>Freshwater and sediment microbial communities from various areas in North America, analyzing microbe dynamics in response to fracking.</title>
        <authorList>
            <person name="Lamendella R."/>
        </authorList>
    </citation>
    <scope>NUCLEOTIDE SEQUENCE [LARGE SCALE GENOMIC DNA]</scope>
    <source>
        <strain evidence="5 6">97B</strain>
    </source>
</reference>
<dbReference type="SMART" id="SM00822">
    <property type="entry name" value="PKS_KR"/>
    <property type="match status" value="1"/>
</dbReference>
<dbReference type="InterPro" id="IPR002347">
    <property type="entry name" value="SDR_fam"/>
</dbReference>
<dbReference type="FunFam" id="3.40.50.720:FF:000084">
    <property type="entry name" value="Short-chain dehydrogenase reductase"/>
    <property type="match status" value="1"/>
</dbReference>
<comment type="caution">
    <text evidence="5">The sequence shown here is derived from an EMBL/GenBank/DDBJ whole genome shotgun (WGS) entry which is preliminary data.</text>
</comment>
<dbReference type="AlphaFoldDB" id="A0A366ER75"/>
<evidence type="ECO:0000313" key="5">
    <source>
        <dbReference type="EMBL" id="RBP04888.1"/>
    </source>
</evidence>
<dbReference type="PANTHER" id="PTHR42760">
    <property type="entry name" value="SHORT-CHAIN DEHYDROGENASES/REDUCTASES FAMILY MEMBER"/>
    <property type="match status" value="1"/>
</dbReference>
<dbReference type="SUPFAM" id="SSF51735">
    <property type="entry name" value="NAD(P)-binding Rossmann-fold domains"/>
    <property type="match status" value="1"/>
</dbReference>
<evidence type="ECO:0000256" key="1">
    <source>
        <dbReference type="ARBA" id="ARBA00006484"/>
    </source>
</evidence>
<evidence type="ECO:0000256" key="2">
    <source>
        <dbReference type="ARBA" id="ARBA00023002"/>
    </source>
</evidence>
<dbReference type="InterPro" id="IPR020904">
    <property type="entry name" value="Sc_DH/Rdtase_CS"/>
</dbReference>
<dbReference type="CDD" id="cd05233">
    <property type="entry name" value="SDR_c"/>
    <property type="match status" value="1"/>
</dbReference>
<dbReference type="GO" id="GO:0016616">
    <property type="term" value="F:oxidoreductase activity, acting on the CH-OH group of donors, NAD or NADP as acceptor"/>
    <property type="evidence" value="ECO:0007669"/>
    <property type="project" value="UniProtKB-ARBA"/>
</dbReference>
<name>A0A366ER75_9BACI</name>
<dbReference type="PRINTS" id="PR00080">
    <property type="entry name" value="SDRFAMILY"/>
</dbReference>
<dbReference type="InterPro" id="IPR057326">
    <property type="entry name" value="KR_dom"/>
</dbReference>